<dbReference type="OrthoDB" id="6089850at2"/>
<accession>A0A0W0VZ73</accession>
<evidence type="ECO:0000256" key="1">
    <source>
        <dbReference type="ARBA" id="ARBA00004613"/>
    </source>
</evidence>
<comment type="subcellular location">
    <subcellularLocation>
        <location evidence="1">Secreted</location>
    </subcellularLocation>
</comment>
<dbReference type="InterPro" id="IPR011049">
    <property type="entry name" value="Serralysin-like_metalloprot_C"/>
</dbReference>
<evidence type="ECO:0000256" key="3">
    <source>
        <dbReference type="ARBA" id="ARBA00022837"/>
    </source>
</evidence>
<dbReference type="RefSeq" id="WP_028374290.1">
    <property type="nucleotide sequence ID" value="NZ_LNYI01000004.1"/>
</dbReference>
<dbReference type="Gene3D" id="2.150.10.10">
    <property type="entry name" value="Serralysin-like metalloprotease, C-terminal"/>
    <property type="match status" value="1"/>
</dbReference>
<gene>
    <name evidence="4" type="primary">rtxA2_1</name>
    <name evidence="4" type="ORF">Llan_0234</name>
</gene>
<dbReference type="STRING" id="45067.Llan_0234"/>
<evidence type="ECO:0000313" key="5">
    <source>
        <dbReference type="Proteomes" id="UP000054869"/>
    </source>
</evidence>
<dbReference type="Gene3D" id="2.60.40.2700">
    <property type="match status" value="3"/>
</dbReference>
<dbReference type="eggNOG" id="COG2931">
    <property type="taxonomic scope" value="Bacteria"/>
</dbReference>
<dbReference type="InterPro" id="IPR018511">
    <property type="entry name" value="Hemolysin-typ_Ca-bd_CS"/>
</dbReference>
<keyword evidence="3" id="KW-0106">Calcium</keyword>
<dbReference type="PANTHER" id="PTHR38340:SF1">
    <property type="entry name" value="S-LAYER PROTEIN"/>
    <property type="match status" value="1"/>
</dbReference>
<organism evidence="4 5">
    <name type="scientific">Legionella lansingensis</name>
    <dbReference type="NCBI Taxonomy" id="45067"/>
    <lineage>
        <taxon>Bacteria</taxon>
        <taxon>Pseudomonadati</taxon>
        <taxon>Pseudomonadota</taxon>
        <taxon>Gammaproteobacteria</taxon>
        <taxon>Legionellales</taxon>
        <taxon>Legionellaceae</taxon>
        <taxon>Legionella</taxon>
    </lineage>
</organism>
<keyword evidence="2" id="KW-0964">Secreted</keyword>
<dbReference type="Proteomes" id="UP000054869">
    <property type="component" value="Unassembled WGS sequence"/>
</dbReference>
<dbReference type="PANTHER" id="PTHR38340">
    <property type="entry name" value="S-LAYER PROTEIN"/>
    <property type="match status" value="1"/>
</dbReference>
<keyword evidence="5" id="KW-1185">Reference proteome</keyword>
<evidence type="ECO:0000256" key="2">
    <source>
        <dbReference type="ARBA" id="ARBA00022525"/>
    </source>
</evidence>
<proteinExistence type="predicted"/>
<name>A0A0W0VZ73_9GAMM</name>
<dbReference type="EMBL" id="LNYI01000004">
    <property type="protein sequence ID" value="KTD25488.1"/>
    <property type="molecule type" value="Genomic_DNA"/>
</dbReference>
<dbReference type="InterPro" id="IPR001343">
    <property type="entry name" value="Hemolysn_Ca-bd"/>
</dbReference>
<dbReference type="PRINTS" id="PR00313">
    <property type="entry name" value="CABNDNGRPT"/>
</dbReference>
<dbReference type="PROSITE" id="PS00330">
    <property type="entry name" value="HEMOLYSIN_CALCIUM"/>
    <property type="match status" value="3"/>
</dbReference>
<dbReference type="GO" id="GO:0005576">
    <property type="term" value="C:extracellular region"/>
    <property type="evidence" value="ECO:0007669"/>
    <property type="project" value="UniProtKB-SubCell"/>
</dbReference>
<dbReference type="Pfam" id="PF00353">
    <property type="entry name" value="HemolysinCabind"/>
    <property type="match status" value="2"/>
</dbReference>
<protein>
    <submittedName>
        <fullName evidence="4">Structural toxin protein RtxA</fullName>
    </submittedName>
</protein>
<reference evidence="4 5" key="1">
    <citation type="submission" date="2015-11" db="EMBL/GenBank/DDBJ databases">
        <title>Genomic analysis of 38 Legionella species identifies large and diverse effector repertoires.</title>
        <authorList>
            <person name="Burstein D."/>
            <person name="Amaro F."/>
            <person name="Zusman T."/>
            <person name="Lifshitz Z."/>
            <person name="Cohen O."/>
            <person name="Gilbert J.A."/>
            <person name="Pupko T."/>
            <person name="Shuman H.A."/>
            <person name="Segal G."/>
        </authorList>
    </citation>
    <scope>NUCLEOTIDE SEQUENCE [LARGE SCALE GENOMIC DNA]</scope>
    <source>
        <strain evidence="4 5">ATCC 49751</strain>
    </source>
</reference>
<evidence type="ECO:0000313" key="4">
    <source>
        <dbReference type="EMBL" id="KTD25488.1"/>
    </source>
</evidence>
<dbReference type="InterPro" id="IPR050557">
    <property type="entry name" value="RTX_toxin/Mannuronan_C5-epim"/>
</dbReference>
<dbReference type="SUPFAM" id="SSF51120">
    <property type="entry name" value="beta-Roll"/>
    <property type="match status" value="1"/>
</dbReference>
<sequence>MHSQIILALLEKLIDLAEKLSGKAQQALLSVIQKLADKFGIDLDPDSVVINGVAAQNETLSADLTNVDFDDGSGFSFQWLADNQAITNATQDSYTLTQDDVGKVITLSLTYTDVNGNTVVLTSDATAAVANVNDVVTGAVTIVGEAKEYETLVADTSTVADIDGLGEFAYQWYANGVAIAGANAANYTLTAAEIGKVITVQINYVDQYGSAESLTSAATAAVANVNDPVTGAVVIVGEAKENETLVADTSTVADLDGLGEFSYQWYADGVAIAGANAANYTLVYADIGKVITVQVSYADQYDSAESLTSAATAAVAPDPDATFTEPSVIELAGSDIYVNDILQSPSVQTITTDEHDDSLIAHNLIDGLDVDLGEKVDGSDNDLVDVAEVEDATYTASTGVLTDAQGNAMTIANAETFRIDTEGANFVLDQGGNYNFILAATANDYTQNPISTIKMIEGTGQTNVGIAYEAYPPNALPTSAQIQKINLQMEFNNTGPNADNVAQLNFAEGSYAFNATAIEYALIAALISQQLLGELKITLSDTAADPISGVTAKITGLRDVSIPVVDGDGTFEPFIIVDNQTGARGVADLTFVDSTDGNNPAHAGLNVDWAGGFTAAGRNMFFLSETLNNAPASNLHILAGFNELKLSDANDTLAISDLELIAPNLNGEIVIDLGERADGADNDIVDLVDVAGATYTASTGVLTDAQGHSMTITNADTFRIDTEGANFVLDQGGNYNFILAATANDYTQNPISTIKMIEGTGQTNVGVTYEAYPPNALPTSAQIQKLNLQMEFNNAGPNGSNVAQLNFAEGSYAFNATAIEYALIAALIAQQGLQLLGELKITLTDTAADPITGVTANITGLRDASIPVADGDGTFEPFIIVDNQTGVRGIADLTSVASTDENNPAHAGLFVNWDGGSTILGRNVFRLQEELNNTFVSNTHILAGFNELKLSDANDTLVISDLELIAPNLNGDIVIDLGERADGADNDVVDLVDVAGATYTASTGVLTDAQGHSMTITDADTFRIDTEEANFVLDQGGNYNFILAATANDYTQNPISTIKMIEGTGQTNVGIAYEAYPPNALPTSAQIQKINLQMEFNNTGPNGDNVAQLDFAEGSYAFNATAIEYALIAALIATQGLQLLGELKITLSDTAADPINGVTANITGLRDAAIPVADGSGILEPFVFLENQTGATGIADFSSIASTDENNPDHAELNVSWDVGGLFQNTIFLQEGIDNVALSNPHVLIGFNELRLSEANDYLTITSMSAQSNNTALMGDRADDQDHDILDLSNLSTGANYNVNGDGVLVSNNASMTITGTEEIIGTHFNDNIVGNNKNNTLNGGQGNDNLVGGDGNDELVGGDGTDTLTGGAGDDLLNGGGGLDEFVFGANSGRDEIHNFELSLGEHLTLQDVQVQSWLIDNGNTVVNFDANNSVTLVGVAINNINDILFA</sequence>
<comment type="caution">
    <text evidence="4">The sequence shown here is derived from an EMBL/GenBank/DDBJ whole genome shotgun (WGS) entry which is preliminary data.</text>
</comment>
<dbReference type="GO" id="GO:0005509">
    <property type="term" value="F:calcium ion binding"/>
    <property type="evidence" value="ECO:0007669"/>
    <property type="project" value="InterPro"/>
</dbReference>
<dbReference type="PATRIC" id="fig|45067.4.peg.245"/>